<evidence type="ECO:0000256" key="7">
    <source>
        <dbReference type="ARBA" id="ARBA00023134"/>
    </source>
</evidence>
<dbReference type="Pfam" id="PF00925">
    <property type="entry name" value="GTP_cyclohydro2"/>
    <property type="match status" value="1"/>
</dbReference>
<dbReference type="NCBIfam" id="NF001591">
    <property type="entry name" value="PRK00393.1"/>
    <property type="match status" value="1"/>
</dbReference>
<sequence length="197" mass="22342">MKLNSNSARLPTNFGLFEIHSYLFNLADQPDLALVTHDFNQTENVLIRIHSECLTGDVFGSTRCDCGFQLNQSLIEIQKAGGMLIYLRQEGRGIGLHHKISAYRYQDDGMDTVEANQVLGYEADLRDYSHAVNILNLFDIKSVRLISNNPGKSSFLKDHGILVSEMIPMIKPKDIENEYYLDTKRDKLGHILPKSQL</sequence>
<evidence type="ECO:0000256" key="4">
    <source>
        <dbReference type="ARBA" id="ARBA00022741"/>
    </source>
</evidence>
<proteinExistence type="inferred from homology"/>
<gene>
    <name evidence="9 11" type="primary">ribA</name>
    <name evidence="11" type="ORF">IPO85_09045</name>
</gene>
<evidence type="ECO:0000259" key="10">
    <source>
        <dbReference type="Pfam" id="PF00925"/>
    </source>
</evidence>
<keyword evidence="5 9" id="KW-0378">Hydrolase</keyword>
<dbReference type="GO" id="GO:0005525">
    <property type="term" value="F:GTP binding"/>
    <property type="evidence" value="ECO:0007669"/>
    <property type="project" value="UniProtKB-KW"/>
</dbReference>
<accession>A0A9D7XHF4</accession>
<dbReference type="NCBIfam" id="TIGR00505">
    <property type="entry name" value="ribA"/>
    <property type="match status" value="1"/>
</dbReference>
<keyword evidence="3 9" id="KW-0479">Metal-binding</keyword>
<feature type="active site" description="Nucleophile" evidence="9">
    <location>
        <position position="126"/>
    </location>
</feature>
<feature type="binding site" evidence="9">
    <location>
        <begin position="90"/>
        <end position="92"/>
    </location>
    <ligand>
        <name>GTP</name>
        <dbReference type="ChEBI" id="CHEBI:37565"/>
    </ligand>
</feature>
<dbReference type="FunFam" id="3.40.50.10990:FF:000002">
    <property type="entry name" value="GTP cyclohydrolase-2"/>
    <property type="match status" value="1"/>
</dbReference>
<evidence type="ECO:0000256" key="2">
    <source>
        <dbReference type="ARBA" id="ARBA00022619"/>
    </source>
</evidence>
<dbReference type="Proteomes" id="UP000808349">
    <property type="component" value="Unassembled WGS sequence"/>
</dbReference>
<evidence type="ECO:0000256" key="8">
    <source>
        <dbReference type="ARBA" id="ARBA00049295"/>
    </source>
</evidence>
<comment type="cofactor">
    <cofactor evidence="9">
        <name>Zn(2+)</name>
        <dbReference type="ChEBI" id="CHEBI:29105"/>
    </cofactor>
    <text evidence="9">Binds 1 zinc ion per subunit.</text>
</comment>
<dbReference type="GO" id="GO:0005829">
    <property type="term" value="C:cytosol"/>
    <property type="evidence" value="ECO:0007669"/>
    <property type="project" value="TreeGrafter"/>
</dbReference>
<dbReference type="GO" id="GO:0008686">
    <property type="term" value="F:3,4-dihydroxy-2-butanone-4-phosphate synthase activity"/>
    <property type="evidence" value="ECO:0007669"/>
    <property type="project" value="TreeGrafter"/>
</dbReference>
<keyword evidence="4 9" id="KW-0547">Nucleotide-binding</keyword>
<keyword evidence="7 9" id="KW-0342">GTP-binding</keyword>
<organism evidence="11 12">
    <name type="scientific">Candidatus Defluviibacterium haderslevense</name>
    <dbReference type="NCBI Taxonomy" id="2981993"/>
    <lineage>
        <taxon>Bacteria</taxon>
        <taxon>Pseudomonadati</taxon>
        <taxon>Bacteroidota</taxon>
        <taxon>Saprospiria</taxon>
        <taxon>Saprospirales</taxon>
        <taxon>Saprospiraceae</taxon>
        <taxon>Candidatus Defluviibacterium</taxon>
    </lineage>
</organism>
<feature type="active site" description="Proton acceptor" evidence="9">
    <location>
        <position position="124"/>
    </location>
</feature>
<dbReference type="GO" id="GO:0003935">
    <property type="term" value="F:GTP cyclohydrolase II activity"/>
    <property type="evidence" value="ECO:0007669"/>
    <property type="project" value="UniProtKB-UniRule"/>
</dbReference>
<evidence type="ECO:0000313" key="11">
    <source>
        <dbReference type="EMBL" id="MBK9717643.1"/>
    </source>
</evidence>
<dbReference type="InterPro" id="IPR000926">
    <property type="entry name" value="RibA"/>
</dbReference>
<reference evidence="11 12" key="1">
    <citation type="submission" date="2020-10" db="EMBL/GenBank/DDBJ databases">
        <title>Connecting structure to function with the recovery of over 1000 high-quality activated sludge metagenome-assembled genomes encoding full-length rRNA genes using long-read sequencing.</title>
        <authorList>
            <person name="Singleton C.M."/>
            <person name="Petriglieri F."/>
            <person name="Kristensen J.M."/>
            <person name="Kirkegaard R.H."/>
            <person name="Michaelsen T.Y."/>
            <person name="Andersen M.H."/>
            <person name="Karst S.M."/>
            <person name="Dueholm M.S."/>
            <person name="Nielsen P.H."/>
            <person name="Albertsen M."/>
        </authorList>
    </citation>
    <scope>NUCLEOTIDE SEQUENCE [LARGE SCALE GENOMIC DNA]</scope>
    <source>
        <strain evidence="11">Ribe_18-Q3-R11-54_BAT3C.373</strain>
    </source>
</reference>
<feature type="binding site" evidence="9">
    <location>
        <position position="66"/>
    </location>
    <ligand>
        <name>Zn(2+)</name>
        <dbReference type="ChEBI" id="CHEBI:29105"/>
        <note>catalytic</note>
    </ligand>
</feature>
<evidence type="ECO:0000256" key="3">
    <source>
        <dbReference type="ARBA" id="ARBA00022723"/>
    </source>
</evidence>
<evidence type="ECO:0000256" key="5">
    <source>
        <dbReference type="ARBA" id="ARBA00022801"/>
    </source>
</evidence>
<keyword evidence="2 9" id="KW-0686">Riboflavin biosynthesis</keyword>
<feature type="binding site" evidence="9">
    <location>
        <position position="152"/>
    </location>
    <ligand>
        <name>GTP</name>
        <dbReference type="ChEBI" id="CHEBI:37565"/>
    </ligand>
</feature>
<name>A0A9D7XHF4_9BACT</name>
<feature type="binding site" evidence="9">
    <location>
        <position position="147"/>
    </location>
    <ligand>
        <name>GTP</name>
        <dbReference type="ChEBI" id="CHEBI:37565"/>
    </ligand>
</feature>
<feature type="binding site" evidence="9">
    <location>
        <begin position="48"/>
        <end position="52"/>
    </location>
    <ligand>
        <name>GTP</name>
        <dbReference type="ChEBI" id="CHEBI:37565"/>
    </ligand>
</feature>
<dbReference type="EMBL" id="JADKFW010000005">
    <property type="protein sequence ID" value="MBK9717643.1"/>
    <property type="molecule type" value="Genomic_DNA"/>
</dbReference>
<feature type="binding site" evidence="9">
    <location>
        <position position="112"/>
    </location>
    <ligand>
        <name>GTP</name>
        <dbReference type="ChEBI" id="CHEBI:37565"/>
    </ligand>
</feature>
<dbReference type="InterPro" id="IPR032677">
    <property type="entry name" value="GTP_cyclohydro_II"/>
</dbReference>
<evidence type="ECO:0000256" key="6">
    <source>
        <dbReference type="ARBA" id="ARBA00022833"/>
    </source>
</evidence>
<dbReference type="CDD" id="cd00641">
    <property type="entry name" value="GTP_cyclohydro2"/>
    <property type="match status" value="1"/>
</dbReference>
<comment type="similarity">
    <text evidence="9">Belongs to the GTP cyclohydrolase II family.</text>
</comment>
<comment type="catalytic activity">
    <reaction evidence="8 9">
        <text>GTP + 4 H2O = 2,5-diamino-6-hydroxy-4-(5-phosphoribosylamino)-pyrimidine + formate + 2 phosphate + 3 H(+)</text>
        <dbReference type="Rhea" id="RHEA:23704"/>
        <dbReference type="ChEBI" id="CHEBI:15377"/>
        <dbReference type="ChEBI" id="CHEBI:15378"/>
        <dbReference type="ChEBI" id="CHEBI:15740"/>
        <dbReference type="ChEBI" id="CHEBI:37565"/>
        <dbReference type="ChEBI" id="CHEBI:43474"/>
        <dbReference type="ChEBI" id="CHEBI:58614"/>
        <dbReference type="EC" id="3.5.4.25"/>
    </reaction>
</comment>
<feature type="binding site" evidence="9">
    <location>
        <position position="53"/>
    </location>
    <ligand>
        <name>Zn(2+)</name>
        <dbReference type="ChEBI" id="CHEBI:29105"/>
        <note>catalytic</note>
    </ligand>
</feature>
<evidence type="ECO:0000256" key="9">
    <source>
        <dbReference type="HAMAP-Rule" id="MF_00179"/>
    </source>
</evidence>
<feature type="binding site" evidence="9">
    <location>
        <position position="69"/>
    </location>
    <ligand>
        <name>GTP</name>
        <dbReference type="ChEBI" id="CHEBI:37565"/>
    </ligand>
</feature>
<dbReference type="InterPro" id="IPR036144">
    <property type="entry name" value="RibA-like_sf"/>
</dbReference>
<comment type="function">
    <text evidence="9">Catalyzes the conversion of GTP to 2,5-diamino-6-ribosylamino-4(3H)-pyrimidinone 5'-phosphate (DARP), formate and pyrophosphate.</text>
</comment>
<dbReference type="GO" id="GO:0008270">
    <property type="term" value="F:zinc ion binding"/>
    <property type="evidence" value="ECO:0007669"/>
    <property type="project" value="UniProtKB-UniRule"/>
</dbReference>
<dbReference type="HAMAP" id="MF_00179">
    <property type="entry name" value="RibA"/>
    <property type="match status" value="1"/>
</dbReference>
<dbReference type="EC" id="3.5.4.25" evidence="9"/>
<dbReference type="PANTHER" id="PTHR21327">
    <property type="entry name" value="GTP CYCLOHYDROLASE II-RELATED"/>
    <property type="match status" value="1"/>
</dbReference>
<dbReference type="GO" id="GO:0009231">
    <property type="term" value="P:riboflavin biosynthetic process"/>
    <property type="evidence" value="ECO:0007669"/>
    <property type="project" value="UniProtKB-UniRule"/>
</dbReference>
<comment type="pathway">
    <text evidence="1 9">Cofactor biosynthesis; riboflavin biosynthesis; 5-amino-6-(D-ribitylamino)uracil from GTP: step 1/4.</text>
</comment>
<keyword evidence="6 9" id="KW-0862">Zinc</keyword>
<dbReference type="PANTHER" id="PTHR21327:SF18">
    <property type="entry name" value="3,4-DIHYDROXY-2-BUTANONE 4-PHOSPHATE SYNTHASE"/>
    <property type="match status" value="1"/>
</dbReference>
<comment type="caution">
    <text evidence="11">The sequence shown here is derived from an EMBL/GenBank/DDBJ whole genome shotgun (WGS) entry which is preliminary data.</text>
</comment>
<evidence type="ECO:0000256" key="1">
    <source>
        <dbReference type="ARBA" id="ARBA00004853"/>
    </source>
</evidence>
<evidence type="ECO:0000313" key="12">
    <source>
        <dbReference type="Proteomes" id="UP000808349"/>
    </source>
</evidence>
<feature type="domain" description="GTP cyclohydrolase II" evidence="10">
    <location>
        <begin position="7"/>
        <end position="168"/>
    </location>
</feature>
<dbReference type="SUPFAM" id="SSF142695">
    <property type="entry name" value="RibA-like"/>
    <property type="match status" value="1"/>
</dbReference>
<dbReference type="AlphaFoldDB" id="A0A9D7XHF4"/>
<protein>
    <recommendedName>
        <fullName evidence="9">GTP cyclohydrolase-2</fullName>
        <ecNumber evidence="9">3.5.4.25</ecNumber>
    </recommendedName>
    <alternativeName>
        <fullName evidence="9">GTP cyclohydrolase II</fullName>
    </alternativeName>
</protein>
<dbReference type="Gene3D" id="3.40.50.10990">
    <property type="entry name" value="GTP cyclohydrolase II"/>
    <property type="match status" value="1"/>
</dbReference>
<feature type="binding site" evidence="9">
    <location>
        <position position="64"/>
    </location>
    <ligand>
        <name>Zn(2+)</name>
        <dbReference type="ChEBI" id="CHEBI:29105"/>
        <note>catalytic</note>
    </ligand>
</feature>